<dbReference type="Pfam" id="PF00153">
    <property type="entry name" value="Mito_carr"/>
    <property type="match status" value="2"/>
</dbReference>
<evidence type="ECO:0000256" key="3">
    <source>
        <dbReference type="ARBA" id="ARBA00022448"/>
    </source>
</evidence>
<comment type="similarity">
    <text evidence="2 9">Belongs to the mitochondrial carrier (TC 2.A.29) family.</text>
</comment>
<proteinExistence type="inferred from homology"/>
<protein>
    <recommendedName>
        <fullName evidence="11">ADP,ATP carrier protein</fullName>
    </recommendedName>
</protein>
<evidence type="ECO:0000256" key="4">
    <source>
        <dbReference type="ARBA" id="ARBA00022692"/>
    </source>
</evidence>
<dbReference type="InterPro" id="IPR044712">
    <property type="entry name" value="SLC25A32-like"/>
</dbReference>
<dbReference type="AlphaFoldDB" id="A0A7R9YRF8"/>
<evidence type="ECO:0000256" key="6">
    <source>
        <dbReference type="ARBA" id="ARBA00022989"/>
    </source>
</evidence>
<organism evidence="10">
    <name type="scientific">Chlamydomonas euryale</name>
    <dbReference type="NCBI Taxonomy" id="1486919"/>
    <lineage>
        <taxon>Eukaryota</taxon>
        <taxon>Viridiplantae</taxon>
        <taxon>Chlorophyta</taxon>
        <taxon>core chlorophytes</taxon>
        <taxon>Chlorophyceae</taxon>
        <taxon>CS clade</taxon>
        <taxon>Chlamydomonadales</taxon>
        <taxon>Chlamydomonadaceae</taxon>
        <taxon>Chlamydomonas</taxon>
    </lineage>
</organism>
<dbReference type="SUPFAM" id="SSF103506">
    <property type="entry name" value="Mitochondrial carrier"/>
    <property type="match status" value="1"/>
</dbReference>
<sequence>MQVLANGKSSDEKTRKLTAAQTAARLYAESGVGGFWKGLVPALAMVVNPTLQYVLYEWLTARLMELRRRRVAKARLATSDVFALTALAKCGATLVTYPMLLIKSRLQAATRATDAGARYSGVADATATILRSEGFRGFFKGMQIKMIQTVLSAALLMSIKENVYVATRAALRSAPSRAG</sequence>
<keyword evidence="3 9" id="KW-0813">Transport</keyword>
<keyword evidence="4 8" id="KW-0812">Transmembrane</keyword>
<accession>A0A7R9YRF8</accession>
<gene>
    <name evidence="10" type="ORF">CEUR00632_LOCUS3546</name>
</gene>
<comment type="subcellular location">
    <subcellularLocation>
        <location evidence="1">Membrane</location>
        <topology evidence="1">Multi-pass membrane protein</topology>
    </subcellularLocation>
</comment>
<feature type="repeat" description="Solcar" evidence="8">
    <location>
        <begin position="80"/>
        <end position="166"/>
    </location>
</feature>
<evidence type="ECO:0000256" key="9">
    <source>
        <dbReference type="RuleBase" id="RU000488"/>
    </source>
</evidence>
<evidence type="ECO:0000256" key="7">
    <source>
        <dbReference type="ARBA" id="ARBA00023136"/>
    </source>
</evidence>
<dbReference type="EMBL" id="HBEC01007802">
    <property type="protein sequence ID" value="CAD8283511.1"/>
    <property type="molecule type" value="Transcribed_RNA"/>
</dbReference>
<dbReference type="GO" id="GO:0055085">
    <property type="term" value="P:transmembrane transport"/>
    <property type="evidence" value="ECO:0007669"/>
    <property type="project" value="InterPro"/>
</dbReference>
<dbReference type="PANTHER" id="PTHR45683">
    <property type="entry name" value="MITOCHONDRIAL NICOTINAMIDE ADENINE DINUCLEOTIDE TRANSPORTER 1-RELATED-RELATED"/>
    <property type="match status" value="1"/>
</dbReference>
<dbReference type="GO" id="GO:0006862">
    <property type="term" value="P:nucleotide transport"/>
    <property type="evidence" value="ECO:0007669"/>
    <property type="project" value="InterPro"/>
</dbReference>
<dbReference type="InterPro" id="IPR023395">
    <property type="entry name" value="MCP_dom_sf"/>
</dbReference>
<dbReference type="GO" id="GO:0016020">
    <property type="term" value="C:membrane"/>
    <property type="evidence" value="ECO:0007669"/>
    <property type="project" value="UniProtKB-SubCell"/>
</dbReference>
<evidence type="ECO:0008006" key="11">
    <source>
        <dbReference type="Google" id="ProtNLM"/>
    </source>
</evidence>
<dbReference type="InterPro" id="IPR018108">
    <property type="entry name" value="MCP_transmembrane"/>
</dbReference>
<keyword evidence="6" id="KW-1133">Transmembrane helix</keyword>
<evidence type="ECO:0000313" key="10">
    <source>
        <dbReference type="EMBL" id="CAD8283511.1"/>
    </source>
</evidence>
<dbReference type="Gene3D" id="1.50.40.10">
    <property type="entry name" value="Mitochondrial carrier domain"/>
    <property type="match status" value="1"/>
</dbReference>
<keyword evidence="5" id="KW-0677">Repeat</keyword>
<keyword evidence="7 8" id="KW-0472">Membrane</keyword>
<evidence type="ECO:0000256" key="1">
    <source>
        <dbReference type="ARBA" id="ARBA00004141"/>
    </source>
</evidence>
<reference evidence="10" key="1">
    <citation type="submission" date="2021-01" db="EMBL/GenBank/DDBJ databases">
        <authorList>
            <person name="Corre E."/>
            <person name="Pelletier E."/>
            <person name="Niang G."/>
            <person name="Scheremetjew M."/>
            <person name="Finn R."/>
            <person name="Kale V."/>
            <person name="Holt S."/>
            <person name="Cochrane G."/>
            <person name="Meng A."/>
            <person name="Brown T."/>
            <person name="Cohen L."/>
        </authorList>
    </citation>
    <scope>NUCLEOTIDE SEQUENCE</scope>
    <source>
        <strain evidence="10">CCMP219</strain>
    </source>
</reference>
<name>A0A7R9YRF8_9CHLO</name>
<evidence type="ECO:0000256" key="5">
    <source>
        <dbReference type="ARBA" id="ARBA00022737"/>
    </source>
</evidence>
<dbReference type="PROSITE" id="PS50920">
    <property type="entry name" value="SOLCAR"/>
    <property type="match status" value="2"/>
</dbReference>
<evidence type="ECO:0000256" key="8">
    <source>
        <dbReference type="PROSITE-ProRule" id="PRU00282"/>
    </source>
</evidence>
<feature type="repeat" description="Solcar" evidence="8">
    <location>
        <begin position="1"/>
        <end position="62"/>
    </location>
</feature>
<evidence type="ECO:0000256" key="2">
    <source>
        <dbReference type="ARBA" id="ARBA00006375"/>
    </source>
</evidence>